<protein>
    <submittedName>
        <fullName evidence="4">Importin-beta N-terminal domain-containing protein</fullName>
    </submittedName>
</protein>
<comment type="function">
    <text evidence="2">tRNA nucleus export receptor which facilitates tRNA translocation across the nuclear pore complex. Involved in pre-tRNA splicing, probably by affecting the interaction of pre-tRNA with splicing endonuclease.</text>
</comment>
<dbReference type="AlphaFoldDB" id="A0A3N4IMQ5"/>
<feature type="domain" description="Importin N-terminal" evidence="3">
    <location>
        <begin position="31"/>
        <end position="98"/>
    </location>
</feature>
<evidence type="ECO:0000313" key="4">
    <source>
        <dbReference type="EMBL" id="RPA87412.1"/>
    </source>
</evidence>
<dbReference type="PANTHER" id="PTHR12363:SF53">
    <property type="entry name" value="MRNA TRANSPORT REGULATOR MTR10"/>
    <property type="match status" value="1"/>
</dbReference>
<dbReference type="InterPro" id="IPR013598">
    <property type="entry name" value="Exportin-1/Importin-b-like"/>
</dbReference>
<dbReference type="GO" id="GO:0008033">
    <property type="term" value="P:tRNA processing"/>
    <property type="evidence" value="ECO:0007669"/>
    <property type="project" value="UniProtKB-KW"/>
</dbReference>
<dbReference type="Pfam" id="PF08389">
    <property type="entry name" value="Xpo1"/>
    <property type="match status" value="1"/>
</dbReference>
<dbReference type="Gene3D" id="1.25.10.10">
    <property type="entry name" value="Leucine-rich Repeat Variant"/>
    <property type="match status" value="1"/>
</dbReference>
<dbReference type="InterPro" id="IPR001494">
    <property type="entry name" value="Importin-beta_N"/>
</dbReference>
<dbReference type="SMART" id="SM00913">
    <property type="entry name" value="IBN_N"/>
    <property type="match status" value="1"/>
</dbReference>
<dbReference type="InterPro" id="IPR016024">
    <property type="entry name" value="ARM-type_fold"/>
</dbReference>
<dbReference type="Pfam" id="PF24138">
    <property type="entry name" value="TPR_TNPO3_IPO13_2nd"/>
    <property type="match status" value="1"/>
</dbReference>
<keyword evidence="5" id="KW-1185">Reference proteome</keyword>
<gene>
    <name evidence="4" type="ORF">BJ508DRAFT_410182</name>
</gene>
<dbReference type="Pfam" id="PF24140">
    <property type="entry name" value="TPR_TNPO3_IPO13_3rd"/>
    <property type="match status" value="1"/>
</dbReference>
<dbReference type="InterPro" id="IPR057942">
    <property type="entry name" value="TPR_TNPO3_IPO13_3rd"/>
</dbReference>
<dbReference type="Proteomes" id="UP000275078">
    <property type="component" value="Unassembled WGS sequence"/>
</dbReference>
<dbReference type="PROSITE" id="PS50166">
    <property type="entry name" value="IMPORTIN_B_NT"/>
    <property type="match status" value="1"/>
</dbReference>
<dbReference type="SUPFAM" id="SSF48371">
    <property type="entry name" value="ARM repeat"/>
    <property type="match status" value="1"/>
</dbReference>
<dbReference type="Pfam" id="PF03810">
    <property type="entry name" value="IBN_N"/>
    <property type="match status" value="1"/>
</dbReference>
<organism evidence="4 5">
    <name type="scientific">Ascobolus immersus RN42</name>
    <dbReference type="NCBI Taxonomy" id="1160509"/>
    <lineage>
        <taxon>Eukaryota</taxon>
        <taxon>Fungi</taxon>
        <taxon>Dikarya</taxon>
        <taxon>Ascomycota</taxon>
        <taxon>Pezizomycotina</taxon>
        <taxon>Pezizomycetes</taxon>
        <taxon>Pezizales</taxon>
        <taxon>Ascobolaceae</taxon>
        <taxon>Ascobolus</taxon>
    </lineage>
</organism>
<proteinExistence type="predicted"/>
<evidence type="ECO:0000256" key="1">
    <source>
        <dbReference type="ARBA" id="ARBA00022694"/>
    </source>
</evidence>
<keyword evidence="1" id="KW-0819">tRNA processing</keyword>
<dbReference type="STRING" id="1160509.A0A3N4IMQ5"/>
<accession>A0A3N4IMQ5</accession>
<dbReference type="OrthoDB" id="435593at2759"/>
<evidence type="ECO:0000256" key="2">
    <source>
        <dbReference type="ARBA" id="ARBA00025147"/>
    </source>
</evidence>
<dbReference type="GO" id="GO:0005737">
    <property type="term" value="C:cytoplasm"/>
    <property type="evidence" value="ECO:0007669"/>
    <property type="project" value="TreeGrafter"/>
</dbReference>
<dbReference type="Pfam" id="PF24139">
    <property type="entry name" value="TPR_TNPO3_IPO13_4th"/>
    <property type="match status" value="1"/>
</dbReference>
<dbReference type="InterPro" id="IPR057941">
    <property type="entry name" value="TPR_TNPO3_IPO13_2nd"/>
</dbReference>
<dbReference type="InterPro" id="IPR051345">
    <property type="entry name" value="Importin_beta-like_NTR"/>
</dbReference>
<evidence type="ECO:0000259" key="3">
    <source>
        <dbReference type="PROSITE" id="PS50166"/>
    </source>
</evidence>
<dbReference type="GO" id="GO:0031267">
    <property type="term" value="F:small GTPase binding"/>
    <property type="evidence" value="ECO:0007669"/>
    <property type="project" value="InterPro"/>
</dbReference>
<reference evidence="4 5" key="1">
    <citation type="journal article" date="2018" name="Nat. Ecol. Evol.">
        <title>Pezizomycetes genomes reveal the molecular basis of ectomycorrhizal truffle lifestyle.</title>
        <authorList>
            <person name="Murat C."/>
            <person name="Payen T."/>
            <person name="Noel B."/>
            <person name="Kuo A."/>
            <person name="Morin E."/>
            <person name="Chen J."/>
            <person name="Kohler A."/>
            <person name="Krizsan K."/>
            <person name="Balestrini R."/>
            <person name="Da Silva C."/>
            <person name="Montanini B."/>
            <person name="Hainaut M."/>
            <person name="Levati E."/>
            <person name="Barry K.W."/>
            <person name="Belfiori B."/>
            <person name="Cichocki N."/>
            <person name="Clum A."/>
            <person name="Dockter R.B."/>
            <person name="Fauchery L."/>
            <person name="Guy J."/>
            <person name="Iotti M."/>
            <person name="Le Tacon F."/>
            <person name="Lindquist E.A."/>
            <person name="Lipzen A."/>
            <person name="Malagnac F."/>
            <person name="Mello A."/>
            <person name="Molinier V."/>
            <person name="Miyauchi S."/>
            <person name="Poulain J."/>
            <person name="Riccioni C."/>
            <person name="Rubini A."/>
            <person name="Sitrit Y."/>
            <person name="Splivallo R."/>
            <person name="Traeger S."/>
            <person name="Wang M."/>
            <person name="Zifcakova L."/>
            <person name="Wipf D."/>
            <person name="Zambonelli A."/>
            <person name="Paolocci F."/>
            <person name="Nowrousian M."/>
            <person name="Ottonello S."/>
            <person name="Baldrian P."/>
            <person name="Spatafora J.W."/>
            <person name="Henrissat B."/>
            <person name="Nagy L.G."/>
            <person name="Aury J.M."/>
            <person name="Wincker P."/>
            <person name="Grigoriev I.V."/>
            <person name="Bonfante P."/>
            <person name="Martin F.M."/>
        </authorList>
    </citation>
    <scope>NUCLEOTIDE SEQUENCE [LARGE SCALE GENOMIC DNA]</scope>
    <source>
        <strain evidence="4 5">RN42</strain>
    </source>
</reference>
<dbReference type="InterPro" id="IPR011989">
    <property type="entry name" value="ARM-like"/>
</dbReference>
<dbReference type="GO" id="GO:0005634">
    <property type="term" value="C:nucleus"/>
    <property type="evidence" value="ECO:0007669"/>
    <property type="project" value="UniProtKB-ARBA"/>
</dbReference>
<dbReference type="PANTHER" id="PTHR12363">
    <property type="entry name" value="TRANSPORTIN 3 AND IMPORTIN 13"/>
    <property type="match status" value="1"/>
</dbReference>
<name>A0A3N4IMQ5_ASCIM</name>
<dbReference type="InterPro" id="IPR058537">
    <property type="entry name" value="TPR_TNPO3_IPO13_4th"/>
</dbReference>
<dbReference type="EMBL" id="ML119646">
    <property type="protein sequence ID" value="RPA87412.1"/>
    <property type="molecule type" value="Genomic_DNA"/>
</dbReference>
<sequence length="963" mass="108424">MAATPDQAYRPILEAMATLQSSADRAQKTQAHDFLDKFQKSTDAWTTTHAILQNDAAPPESKLFAATTLKSKIVYDLHQLPAETLIPLRDSILSLLKTYRQGPGSRPIRTQLNVCLAGLAIQMIEWTDVVDTVMGALGNDPENLTCMLEFLRVLPEEVSEAAKYNLSDKEMENKVWELLENSAKKVLAILVQLGQQLPNASSNPELINCITSWTRELGAGPIVNSTLLELIFSGLKVDASFDAAVDCICNLVQETREVDESLDCIKVLYPKIISLRPSLAASAEDDIDSFRGYTRIFAETGEAWTVLIARMPKEFRELVETIAEVCARDPEREVIAITFNFWYELKNYLVLEIYMDARMQLADVYQTLVEIIIRHLRYPKPENGNEQDLFDGDRELEENFREFRHQIGDVLKDCCEVLGPEECLGKAFQQVQAWVTRYSASGAHTPSVQITDWQDLEAALFAMRAMGRMVPADEKTVVPQIMSLLIQLPEHEKVRYAATLVLGRYTRWTARHPEYLEAELNYITSGFQGQSQDVERAAAMALKFFCQDCSQLLTSYLPILHPFYEKIAPNLPLQSLHEVTEGVAHVVAALPPNQIYDSLKMFCDPIVARLQQKALTANDEESKMAIAEQVRVLTHFVQYVNPMIEGDDNPMVRYWSSVFDVLAGILDRFLTFIPICERLARFFRSLILSYRTASAPLLGQLAPLLMRAFETSYEGCFLWASAAIIREFGDETEVGKQTVDATYEFLQAQCSTMLKILSQTAPREISDLIEDFFRLLADALMFHSTKMITNPTLLGVLFDAAYRSLDQQKSESLIAVLRFLRDLLAFGTEHPPFSSESGGATPVPVQETIKAMVRVKGEILAARILGGLMSDFPRDCIPDSSGVLLKMAELEGTNFNTWMQNTMALLPEGALAAKEIKKFLEEVNNSVTTSNYVSLRYSLQDFTNRYRRKNIAPRSKISGIRDD</sequence>
<dbReference type="FunFam" id="1.25.10.10:FF:000266">
    <property type="entry name" value="mRNA transport regulator MTR10"/>
    <property type="match status" value="1"/>
</dbReference>
<evidence type="ECO:0000313" key="5">
    <source>
        <dbReference type="Proteomes" id="UP000275078"/>
    </source>
</evidence>
<dbReference type="GO" id="GO:0006606">
    <property type="term" value="P:protein import into nucleus"/>
    <property type="evidence" value="ECO:0007669"/>
    <property type="project" value="TreeGrafter"/>
</dbReference>